<sequence>MTSTTDTRRITVPVPRPLPDAERIPSPDAEPPDWASLYPLVRYAADNLRVLGKRIVES</sequence>
<keyword evidence="3" id="KW-1185">Reference proteome</keyword>
<dbReference type="AlphaFoldDB" id="A0A1G6QUZ3"/>
<proteinExistence type="predicted"/>
<organism evidence="2 3">
    <name type="scientific">Geodermatophilus telluris</name>
    <dbReference type="NCBI Taxonomy" id="1190417"/>
    <lineage>
        <taxon>Bacteria</taxon>
        <taxon>Bacillati</taxon>
        <taxon>Actinomycetota</taxon>
        <taxon>Actinomycetes</taxon>
        <taxon>Geodermatophilales</taxon>
        <taxon>Geodermatophilaceae</taxon>
        <taxon>Geodermatophilus</taxon>
    </lineage>
</organism>
<feature type="region of interest" description="Disordered" evidence="1">
    <location>
        <begin position="1"/>
        <end position="30"/>
    </location>
</feature>
<dbReference type="RefSeq" id="WP_175471757.1">
    <property type="nucleotide sequence ID" value="NZ_FMZF01000004.1"/>
</dbReference>
<accession>A0A1G6QUZ3</accession>
<dbReference type="Proteomes" id="UP000199416">
    <property type="component" value="Unassembled WGS sequence"/>
</dbReference>
<evidence type="ECO:0000256" key="1">
    <source>
        <dbReference type="SAM" id="MobiDB-lite"/>
    </source>
</evidence>
<reference evidence="3" key="1">
    <citation type="submission" date="2016-10" db="EMBL/GenBank/DDBJ databases">
        <authorList>
            <person name="Varghese N."/>
            <person name="Submissions S."/>
        </authorList>
    </citation>
    <scope>NUCLEOTIDE SEQUENCE [LARGE SCALE GENOMIC DNA]</scope>
    <source>
        <strain evidence="3">DSM 45421</strain>
    </source>
</reference>
<gene>
    <name evidence="2" type="ORF">SAMN05660690_3117</name>
</gene>
<evidence type="ECO:0000313" key="2">
    <source>
        <dbReference type="EMBL" id="SDC96093.1"/>
    </source>
</evidence>
<dbReference type="EMBL" id="FMZF01000004">
    <property type="protein sequence ID" value="SDC96093.1"/>
    <property type="molecule type" value="Genomic_DNA"/>
</dbReference>
<name>A0A1G6QUZ3_9ACTN</name>
<evidence type="ECO:0000313" key="3">
    <source>
        <dbReference type="Proteomes" id="UP000199416"/>
    </source>
</evidence>
<protein>
    <submittedName>
        <fullName evidence="2">Uncharacterized protein</fullName>
    </submittedName>
</protein>